<keyword evidence="3" id="KW-1185">Reference proteome</keyword>
<keyword evidence="1" id="KW-0812">Transmembrane</keyword>
<dbReference type="GO" id="GO:0006888">
    <property type="term" value="P:endoplasmic reticulum to Golgi vesicle-mediated transport"/>
    <property type="evidence" value="ECO:0007669"/>
    <property type="project" value="InterPro"/>
</dbReference>
<evidence type="ECO:0000313" key="3">
    <source>
        <dbReference type="Proteomes" id="UP000077202"/>
    </source>
</evidence>
<accession>A0A176W247</accession>
<proteinExistence type="predicted"/>
<name>A0A176W247_MARPO</name>
<feature type="transmembrane region" description="Helical" evidence="1">
    <location>
        <begin position="37"/>
        <end position="63"/>
    </location>
</feature>
<dbReference type="AlphaFoldDB" id="A0A176W247"/>
<dbReference type="PANTHER" id="PTHR21493:SF9">
    <property type="entry name" value="GOLGI TRANSPORT PROTEIN 1-RELATED"/>
    <property type="match status" value="1"/>
</dbReference>
<evidence type="ECO:0000256" key="1">
    <source>
        <dbReference type="SAM" id="Phobius"/>
    </source>
</evidence>
<gene>
    <name evidence="2" type="ORF">AXG93_3040s1030</name>
</gene>
<dbReference type="PANTHER" id="PTHR21493">
    <property type="entry name" value="CGI-141-RELATED/LIPASE CONTAINING PROTEIN"/>
    <property type="match status" value="1"/>
</dbReference>
<protein>
    <submittedName>
        <fullName evidence="2">Uncharacterized protein</fullName>
    </submittedName>
</protein>
<keyword evidence="1" id="KW-1133">Transmembrane helix</keyword>
<comment type="caution">
    <text evidence="2">The sequence shown here is derived from an EMBL/GenBank/DDBJ whole genome shotgun (WGS) entry which is preliminary data.</text>
</comment>
<feature type="transmembrane region" description="Helical" evidence="1">
    <location>
        <begin position="6"/>
        <end position="25"/>
    </location>
</feature>
<organism evidence="2 3">
    <name type="scientific">Marchantia polymorpha subsp. ruderalis</name>
    <dbReference type="NCBI Taxonomy" id="1480154"/>
    <lineage>
        <taxon>Eukaryota</taxon>
        <taxon>Viridiplantae</taxon>
        <taxon>Streptophyta</taxon>
        <taxon>Embryophyta</taxon>
        <taxon>Marchantiophyta</taxon>
        <taxon>Marchantiopsida</taxon>
        <taxon>Marchantiidae</taxon>
        <taxon>Marchantiales</taxon>
        <taxon>Marchantiaceae</taxon>
        <taxon>Marchantia</taxon>
    </lineage>
</organism>
<dbReference type="GO" id="GO:0042147">
    <property type="term" value="P:retrograde transport, endosome to Golgi"/>
    <property type="evidence" value="ECO:0007669"/>
    <property type="project" value="InterPro"/>
</dbReference>
<feature type="transmembrane region" description="Helical" evidence="1">
    <location>
        <begin position="69"/>
        <end position="95"/>
    </location>
</feature>
<dbReference type="InterPro" id="IPR045176">
    <property type="entry name" value="Got1"/>
</dbReference>
<dbReference type="EMBL" id="LVLJ01002195">
    <property type="protein sequence ID" value="OAE26286.1"/>
    <property type="molecule type" value="Genomic_DNA"/>
</dbReference>
<dbReference type="Proteomes" id="UP000077202">
    <property type="component" value="Unassembled WGS sequence"/>
</dbReference>
<keyword evidence="1" id="KW-0472">Membrane</keyword>
<reference evidence="2" key="1">
    <citation type="submission" date="2016-03" db="EMBL/GenBank/DDBJ databases">
        <title>Mechanisms controlling the formation of the plant cell surface in tip-growing cells are functionally conserved among land plants.</title>
        <authorList>
            <person name="Honkanen S."/>
            <person name="Jones V.A."/>
            <person name="Morieri G."/>
            <person name="Champion C."/>
            <person name="Hetherington A.J."/>
            <person name="Kelly S."/>
            <person name="Saint-Marcoux D."/>
            <person name="Proust H."/>
            <person name="Prescott H."/>
            <person name="Dolan L."/>
        </authorList>
    </citation>
    <scope>NUCLEOTIDE SEQUENCE [LARGE SCALE GENOMIC DNA]</scope>
    <source>
        <tissue evidence="2">Whole gametophyte</tissue>
    </source>
</reference>
<evidence type="ECO:0000313" key="2">
    <source>
        <dbReference type="EMBL" id="OAE26286.1"/>
    </source>
</evidence>
<sequence length="157" mass="17316">MAAEIGIGLTGFGVLFSFLGIIFFFDKGLLAMGNGSISFLVGFCLVLLGWAILGMIVEAYGFIVLFSGFWPTVVVFLGRIPVLGWLINTPFLLAVDTATNMILSSQRVEDNVQFKRGVQWLVWFAYSRDKAPASSRFGEHARLSPRLGDNARKDMPM</sequence>
<dbReference type="GO" id="GO:0005829">
    <property type="term" value="C:cytosol"/>
    <property type="evidence" value="ECO:0007669"/>
    <property type="project" value="GOC"/>
</dbReference>